<proteinExistence type="predicted"/>
<keyword evidence="2" id="KW-1185">Reference proteome</keyword>
<evidence type="ECO:0000313" key="1">
    <source>
        <dbReference type="EMBL" id="BCX46407.1"/>
    </source>
</evidence>
<name>A0ABN6GYN2_9BACT</name>
<accession>A0ABN6GYN2</accession>
<gene>
    <name evidence="1" type="ORF">HAHE_03150</name>
</gene>
<sequence>MENEPILPRPLALSEALVRKWLGDDGVRRWLFEGNVWERITLAIEEAIREQYGDGNSPPVERLLDPSFLSPLEVQRLQADKREVNARLKGAFLHLSPAFKDAVAGEDLAEDGEPHFPSEAR</sequence>
<evidence type="ECO:0000313" key="2">
    <source>
        <dbReference type="Proteomes" id="UP001374893"/>
    </source>
</evidence>
<dbReference type="EMBL" id="AP024702">
    <property type="protein sequence ID" value="BCX46407.1"/>
    <property type="molecule type" value="Genomic_DNA"/>
</dbReference>
<protein>
    <submittedName>
        <fullName evidence="1">Uncharacterized protein</fullName>
    </submittedName>
</protein>
<dbReference type="Proteomes" id="UP001374893">
    <property type="component" value="Chromosome"/>
</dbReference>
<organism evidence="1 2">
    <name type="scientific">Haloferula helveola</name>
    <dbReference type="NCBI Taxonomy" id="490095"/>
    <lineage>
        <taxon>Bacteria</taxon>
        <taxon>Pseudomonadati</taxon>
        <taxon>Verrucomicrobiota</taxon>
        <taxon>Verrucomicrobiia</taxon>
        <taxon>Verrucomicrobiales</taxon>
        <taxon>Verrucomicrobiaceae</taxon>
        <taxon>Haloferula</taxon>
    </lineage>
</organism>
<reference evidence="1 2" key="1">
    <citation type="submission" date="2021-06" db="EMBL/GenBank/DDBJ databases">
        <title>Complete genome of Haloferula helveola possessing various polysaccharide degrading enzymes.</title>
        <authorList>
            <person name="Takami H."/>
            <person name="Huang C."/>
            <person name="Hamasaki K."/>
        </authorList>
    </citation>
    <scope>NUCLEOTIDE SEQUENCE [LARGE SCALE GENOMIC DNA]</scope>
    <source>
        <strain evidence="1 2">CN-1</strain>
    </source>
</reference>